<dbReference type="AlphaFoldDB" id="A0A931FF80"/>
<dbReference type="Pfam" id="PF19291">
    <property type="entry name" value="TREH_N"/>
    <property type="match status" value="1"/>
</dbReference>
<comment type="pathway">
    <text evidence="11">Glycan degradation; trehalose degradation; D-glucose from alpha,alpha-trehalose: step 1/1.</text>
</comment>
<dbReference type="Proteomes" id="UP000657385">
    <property type="component" value="Unassembled WGS sequence"/>
</dbReference>
<evidence type="ECO:0000256" key="7">
    <source>
        <dbReference type="ARBA" id="ARBA00023295"/>
    </source>
</evidence>
<dbReference type="InterPro" id="IPR011613">
    <property type="entry name" value="GH15-like"/>
</dbReference>
<reference evidence="14" key="1">
    <citation type="submission" date="2020-11" db="EMBL/GenBank/DDBJ databases">
        <title>Isolation and identification of active actinomycetes.</title>
        <authorList>
            <person name="Yu B."/>
        </authorList>
    </citation>
    <scope>NUCLEOTIDE SEQUENCE</scope>
    <source>
        <strain evidence="14">NEAU-YB345</strain>
    </source>
</reference>
<evidence type="ECO:0000313" key="15">
    <source>
        <dbReference type="Proteomes" id="UP000657385"/>
    </source>
</evidence>
<evidence type="ECO:0000256" key="8">
    <source>
        <dbReference type="ARBA" id="ARBA00030473"/>
    </source>
</evidence>
<dbReference type="PANTHER" id="PTHR31616">
    <property type="entry name" value="TREHALASE"/>
    <property type="match status" value="1"/>
</dbReference>
<evidence type="ECO:0000256" key="4">
    <source>
        <dbReference type="ARBA" id="ARBA00019905"/>
    </source>
</evidence>
<evidence type="ECO:0000256" key="6">
    <source>
        <dbReference type="ARBA" id="ARBA00023277"/>
    </source>
</evidence>
<feature type="domain" description="Trehalase-like N-terminal" evidence="13">
    <location>
        <begin position="4"/>
        <end position="143"/>
    </location>
</feature>
<dbReference type="Pfam" id="PF00723">
    <property type="entry name" value="Glyco_hydro_15"/>
    <property type="match status" value="1"/>
</dbReference>
<name>A0A931FF80_9ACTN</name>
<protein>
    <recommendedName>
        <fullName evidence="4">Trehalase</fullName>
        <ecNumber evidence="3">3.2.1.28</ecNumber>
    </recommendedName>
    <alternativeName>
        <fullName evidence="8">Alpha,alpha-trehalase</fullName>
    </alternativeName>
    <alternativeName>
        <fullName evidence="9">Alpha,alpha-trehalose glucohydrolase</fullName>
    </alternativeName>
</protein>
<dbReference type="PANTHER" id="PTHR31616:SF0">
    <property type="entry name" value="GLUCAN 1,4-ALPHA-GLUCOSIDASE"/>
    <property type="match status" value="1"/>
</dbReference>
<sequence>MPGRIEDYALIGDLQTAALVGRDGSIDWLCLPRFDSPSCFAALLGGDEHGHWRIAPTSDGHAPRRSYVGDSLVLQTEWTTATGTVRVIDFMPQRDKTPDVIRIVEGVSGEVHMTGEVRLRFDYARIIPWMRRTNHHRVAVAGPDAVWLHCGDGVRTVGKDFATVSTFTVRAGDRVPFVLSYAPSHQRQPRRPDAEAELKSTLADWEAWSDRCSAKMADRDHAAVKRSLITLKALTYEPTGGIVAAATAGLPEQIGGARNWDYRFCWLRDSTMTLSALLNAGYRREAEAWHNWLLRAIAGDPADLQTMYGVGGERRLPETVADWLPGYEGSHPVRFGNAAVDQLQLDVYGEVVDTLYLAHQRGITIERHVWGLLRKLLEYLEEHWSDPDEGLWEVRGPRRQFVHSKIMCWVAFDRAVKLADETGLPGPTERWRELRDLIHDDVSARGVDPKRGVFTQYYGGKELDAATLFVVKTGFLPPYDTRVVATVEAIQRELDHDGFVRRYSTPEGADQTDAVDGLAGTEGAFLACSYWLADALLAIGRVDQARALFDRVSGLANDLGLISEEWDPLTRRQLGNTPQAFTHVALVNTAFALAAAEEE</sequence>
<feature type="domain" description="GH15-like" evidence="12">
    <location>
        <begin position="221"/>
        <end position="590"/>
    </location>
</feature>
<evidence type="ECO:0000256" key="10">
    <source>
        <dbReference type="ARBA" id="ARBA00053030"/>
    </source>
</evidence>
<evidence type="ECO:0000313" key="14">
    <source>
        <dbReference type="EMBL" id="MBF9071343.1"/>
    </source>
</evidence>
<dbReference type="RefSeq" id="WP_196196493.1">
    <property type="nucleotide sequence ID" value="NZ_JADPRT010000011.1"/>
</dbReference>
<keyword evidence="6" id="KW-0119">Carbohydrate metabolism</keyword>
<keyword evidence="7" id="KW-0326">Glycosidase</keyword>
<comment type="cofactor">
    <cofactor evidence="10">
        <name>phosphate</name>
        <dbReference type="ChEBI" id="CHEBI:43474"/>
    </cofactor>
</comment>
<proteinExistence type="inferred from homology"/>
<comment type="catalytic activity">
    <reaction evidence="1">
        <text>alpha,alpha-trehalose + H2O = alpha-D-glucose + beta-D-glucose</text>
        <dbReference type="Rhea" id="RHEA:32675"/>
        <dbReference type="ChEBI" id="CHEBI:15377"/>
        <dbReference type="ChEBI" id="CHEBI:15903"/>
        <dbReference type="ChEBI" id="CHEBI:16551"/>
        <dbReference type="ChEBI" id="CHEBI:17925"/>
        <dbReference type="EC" id="3.2.1.28"/>
    </reaction>
</comment>
<evidence type="ECO:0000256" key="1">
    <source>
        <dbReference type="ARBA" id="ARBA00001576"/>
    </source>
</evidence>
<dbReference type="EC" id="3.2.1.28" evidence="3"/>
<evidence type="ECO:0000256" key="5">
    <source>
        <dbReference type="ARBA" id="ARBA00022801"/>
    </source>
</evidence>
<evidence type="ECO:0000256" key="11">
    <source>
        <dbReference type="ARBA" id="ARBA00060615"/>
    </source>
</evidence>
<keyword evidence="5 14" id="KW-0378">Hydrolase</keyword>
<comment type="similarity">
    <text evidence="2">Belongs to the glycosyl hydrolase 15 family.</text>
</comment>
<evidence type="ECO:0000256" key="9">
    <source>
        <dbReference type="ARBA" id="ARBA00031637"/>
    </source>
</evidence>
<dbReference type="InterPro" id="IPR045582">
    <property type="entry name" value="Trehalase-like_N"/>
</dbReference>
<dbReference type="GO" id="GO:0004555">
    <property type="term" value="F:alpha,alpha-trehalase activity"/>
    <property type="evidence" value="ECO:0007669"/>
    <property type="project" value="UniProtKB-EC"/>
</dbReference>
<comment type="caution">
    <text evidence="14">The sequence shown here is derived from an EMBL/GenBank/DDBJ whole genome shotgun (WGS) entry which is preliminary data.</text>
</comment>
<evidence type="ECO:0000259" key="12">
    <source>
        <dbReference type="Pfam" id="PF00723"/>
    </source>
</evidence>
<organism evidence="14 15">
    <name type="scientific">Streptacidiphilus fuscans</name>
    <dbReference type="NCBI Taxonomy" id="2789292"/>
    <lineage>
        <taxon>Bacteria</taxon>
        <taxon>Bacillati</taxon>
        <taxon>Actinomycetota</taxon>
        <taxon>Actinomycetes</taxon>
        <taxon>Kitasatosporales</taxon>
        <taxon>Streptomycetaceae</taxon>
        <taxon>Streptacidiphilus</taxon>
    </lineage>
</organism>
<dbReference type="InterPro" id="IPR012341">
    <property type="entry name" value="6hp_glycosidase-like_sf"/>
</dbReference>
<dbReference type="EMBL" id="JADPRT010000011">
    <property type="protein sequence ID" value="MBF9071343.1"/>
    <property type="molecule type" value="Genomic_DNA"/>
</dbReference>
<dbReference type="SUPFAM" id="SSF48208">
    <property type="entry name" value="Six-hairpin glycosidases"/>
    <property type="match status" value="1"/>
</dbReference>
<evidence type="ECO:0000256" key="3">
    <source>
        <dbReference type="ARBA" id="ARBA00012757"/>
    </source>
</evidence>
<dbReference type="Gene3D" id="1.50.10.10">
    <property type="match status" value="1"/>
</dbReference>
<dbReference type="GO" id="GO:0005993">
    <property type="term" value="P:trehalose catabolic process"/>
    <property type="evidence" value="ECO:0007669"/>
    <property type="project" value="UniProtKB-ARBA"/>
</dbReference>
<evidence type="ECO:0000259" key="13">
    <source>
        <dbReference type="Pfam" id="PF19291"/>
    </source>
</evidence>
<accession>A0A931FF80</accession>
<gene>
    <name evidence="14" type="ORF">I2501_25310</name>
</gene>
<evidence type="ECO:0000256" key="2">
    <source>
        <dbReference type="ARBA" id="ARBA00006188"/>
    </source>
</evidence>
<dbReference type="InterPro" id="IPR008928">
    <property type="entry name" value="6-hairpin_glycosidase_sf"/>
</dbReference>
<dbReference type="FunFam" id="1.50.10.10:FF:000005">
    <property type="entry name" value="Glycosyl hydrolase, glucoamylase"/>
    <property type="match status" value="1"/>
</dbReference>
<keyword evidence="15" id="KW-1185">Reference proteome</keyword>